<evidence type="ECO:0000313" key="2">
    <source>
        <dbReference type="Proteomes" id="UP001318682"/>
    </source>
</evidence>
<sequence length="218" mass="22927">MSGWSYADFVSAGVVSDFEFIGNIIWNDTDDIKVLNTFISVTGFTVDDNLNAQDGDYVGTDPLFVDPDAAVVIGEGHRPTITVPDLTLADGSPAKGIVSGYSEAPFDLNLDGTLRTDPAYAGMQSDPVALEVVGNDAGTVTVNELGSGDLSVAPVAAAAVTAVWVPPRSLWMARQLAAHAPIFTQPFQQGLRSTSNIPGLICQQHRGHPSHCLGPMMA</sequence>
<dbReference type="Proteomes" id="UP001318682">
    <property type="component" value="Chromosome"/>
</dbReference>
<dbReference type="RefSeq" id="WP_187430430.1">
    <property type="nucleotide sequence ID" value="NZ_CP143423.1"/>
</dbReference>
<reference evidence="1 2" key="1">
    <citation type="submission" date="2015-07" db="EMBL/GenBank/DDBJ databases">
        <authorList>
            <person name="Voget S."/>
            <person name="Dogs M."/>
            <person name="Brinkhoff T.H."/>
            <person name="Daniel R."/>
        </authorList>
    </citation>
    <scope>NUCLEOTIDE SEQUENCE [LARGE SCALE GENOMIC DNA]</scope>
    <source>
        <strain evidence="1 2">B14</strain>
    </source>
</reference>
<organism evidence="1 2">
    <name type="scientific">Roseobacter fucihabitans</name>
    <dbReference type="NCBI Taxonomy" id="1537242"/>
    <lineage>
        <taxon>Bacteria</taxon>
        <taxon>Pseudomonadati</taxon>
        <taxon>Pseudomonadota</taxon>
        <taxon>Alphaproteobacteria</taxon>
        <taxon>Rhodobacterales</taxon>
        <taxon>Roseobacteraceae</taxon>
        <taxon>Roseobacter</taxon>
    </lineage>
</organism>
<proteinExistence type="predicted"/>
<evidence type="ECO:0000313" key="1">
    <source>
        <dbReference type="EMBL" id="WVX48917.1"/>
    </source>
</evidence>
<protein>
    <submittedName>
        <fullName evidence="1">Uncharacterized protein</fullName>
    </submittedName>
</protein>
<gene>
    <name evidence="1" type="ORF">ROLI_020000</name>
</gene>
<accession>A0ABZ2BSI7</accession>
<keyword evidence="2" id="KW-1185">Reference proteome</keyword>
<reference evidence="2" key="2">
    <citation type="submission" date="2024-01" db="EMBL/GenBank/DDBJ databases">
        <title>Roseobacter fucihabitans sp. nov., isolated from the brown alga Fucus spiralis.</title>
        <authorList>
            <person name="Hahnke S."/>
            <person name="Berger M."/>
            <person name="Schlingloff A."/>
            <person name="Athale I."/>
            <person name="Neumann-Schaal M."/>
            <person name="Adenaya A."/>
            <person name="Poehlein A."/>
            <person name="Daniel R."/>
            <person name="Pertersen J."/>
            <person name="Brinkhoff T."/>
        </authorList>
    </citation>
    <scope>NUCLEOTIDE SEQUENCE [LARGE SCALE GENOMIC DNA]</scope>
    <source>
        <strain evidence="2">B14</strain>
    </source>
</reference>
<name>A0ABZ2BSI7_9RHOB</name>
<dbReference type="EMBL" id="CP143423">
    <property type="protein sequence ID" value="WVX48917.1"/>
    <property type="molecule type" value="Genomic_DNA"/>
</dbReference>